<name>A0A1E5T6B9_9BACT</name>
<protein>
    <recommendedName>
        <fullName evidence="5">GH3 auxin-responsive promoter</fullName>
    </recommendedName>
</protein>
<dbReference type="GO" id="GO:0005737">
    <property type="term" value="C:cytoplasm"/>
    <property type="evidence" value="ECO:0007669"/>
    <property type="project" value="TreeGrafter"/>
</dbReference>
<dbReference type="PANTHER" id="PTHR31901:SF9">
    <property type="entry name" value="GH3 DOMAIN-CONTAINING PROTEIN"/>
    <property type="match status" value="1"/>
</dbReference>
<dbReference type="Pfam" id="PF23572">
    <property type="entry name" value="GH3_C"/>
    <property type="match status" value="1"/>
</dbReference>
<evidence type="ECO:0000259" key="1">
    <source>
        <dbReference type="Pfam" id="PF23571"/>
    </source>
</evidence>
<dbReference type="OrthoDB" id="5678283at2"/>
<dbReference type="GO" id="GO:0016881">
    <property type="term" value="F:acid-amino acid ligase activity"/>
    <property type="evidence" value="ECO:0007669"/>
    <property type="project" value="TreeGrafter"/>
</dbReference>
<proteinExistence type="predicted"/>
<dbReference type="Pfam" id="PF23571">
    <property type="entry name" value="GH3_M"/>
    <property type="match status" value="1"/>
</dbReference>
<dbReference type="STRING" id="1563681.BFP71_04525"/>
<evidence type="ECO:0008006" key="5">
    <source>
        <dbReference type="Google" id="ProtNLM"/>
    </source>
</evidence>
<dbReference type="Pfam" id="PF03321">
    <property type="entry name" value="GH3"/>
    <property type="match status" value="1"/>
</dbReference>
<keyword evidence="4" id="KW-1185">Reference proteome</keyword>
<dbReference type="PANTHER" id="PTHR31901">
    <property type="entry name" value="GH3 DOMAIN-CONTAINING PROTEIN"/>
    <property type="match status" value="1"/>
</dbReference>
<dbReference type="AlphaFoldDB" id="A0A1E5T6B9"/>
<comment type="caution">
    <text evidence="3">The sequence shown here is derived from an EMBL/GenBank/DDBJ whole genome shotgun (WGS) entry which is preliminary data.</text>
</comment>
<sequence length="510" mass="58647">MAILNSILTWVMKKRMHQIELFMKYPHDVQEELFKKLVTTGRNTEFGRTHGFADVHTEEQFRKLIPISSYEDICPYIERNMAGEQNLLWPSDVKWFAKSSGTTNARSKFIPVSYEALEECHFKGGKDMLSIYCNNYPQTKMFDGKGLTIGGSQQINQFDSNSESFYGDVSAVIMSNLPYWTKFVRTPTLDIALLEEWESKIDLMAKHTMDENVTSISGVPTWTIILLQKIMELKGVDNIHEVWPNLEVFFHGAVAFGPYKSIFKSIIPSDQMRYLETYNASEGFFGIQNEIGSEDMLLMLDYGIYYEFIPFSEIHKESPKTVGLSEVVVGEQYALIISTNAGLWRYKIGDTIQFTSTNPFRFKISGRTKHFINAFGEEVVVENAERAIAMAAEKTGAQINNFTAAPRYFKENEKGAHEWIVEFEKDPDDIDRFVKLLDETLRDINSDYDAKRHRSLALTQPIIHHAAPGTFYEWMRNRGKLGGQHKVPRLSNSREYLDDILKLMSVDHID</sequence>
<evidence type="ECO:0000259" key="2">
    <source>
        <dbReference type="Pfam" id="PF23572"/>
    </source>
</evidence>
<dbReference type="EMBL" id="MDGQ01000003">
    <property type="protein sequence ID" value="OEK06925.1"/>
    <property type="molecule type" value="Genomic_DNA"/>
</dbReference>
<accession>A0A1E5T6B9</accession>
<feature type="domain" description="GH3 middle" evidence="1">
    <location>
        <begin position="298"/>
        <end position="367"/>
    </location>
</feature>
<gene>
    <name evidence="3" type="ORF">BFP71_04525</name>
</gene>
<reference evidence="3 4" key="1">
    <citation type="submission" date="2016-08" db="EMBL/GenBank/DDBJ databases">
        <title>Draft genome of Fabibacter sp. strain SK-8.</title>
        <authorList>
            <person name="Wong S.-K."/>
            <person name="Hamasaki K."/>
            <person name="Yoshizawa S."/>
        </authorList>
    </citation>
    <scope>NUCLEOTIDE SEQUENCE [LARGE SCALE GENOMIC DNA]</scope>
    <source>
        <strain evidence="3 4">SK-8</strain>
    </source>
</reference>
<dbReference type="InterPro" id="IPR055377">
    <property type="entry name" value="GH3_M"/>
</dbReference>
<dbReference type="InterPro" id="IPR055378">
    <property type="entry name" value="GH3_C"/>
</dbReference>
<organism evidence="3 4">
    <name type="scientific">Roseivirga misakiensis</name>
    <dbReference type="NCBI Taxonomy" id="1563681"/>
    <lineage>
        <taxon>Bacteria</taxon>
        <taxon>Pseudomonadati</taxon>
        <taxon>Bacteroidota</taxon>
        <taxon>Cytophagia</taxon>
        <taxon>Cytophagales</taxon>
        <taxon>Roseivirgaceae</taxon>
        <taxon>Roseivirga</taxon>
    </lineage>
</organism>
<dbReference type="InterPro" id="IPR004993">
    <property type="entry name" value="GH3"/>
</dbReference>
<evidence type="ECO:0000313" key="4">
    <source>
        <dbReference type="Proteomes" id="UP000095552"/>
    </source>
</evidence>
<dbReference type="Proteomes" id="UP000095552">
    <property type="component" value="Unassembled WGS sequence"/>
</dbReference>
<evidence type="ECO:0000313" key="3">
    <source>
        <dbReference type="EMBL" id="OEK06925.1"/>
    </source>
</evidence>
<feature type="domain" description="GH3 C-terminal" evidence="2">
    <location>
        <begin position="382"/>
        <end position="495"/>
    </location>
</feature>